<accession>A0A1Z2L2C3</accession>
<evidence type="ECO:0008006" key="4">
    <source>
        <dbReference type="Google" id="ProtNLM"/>
    </source>
</evidence>
<sequence length="307" mass="33509">MRRDGAGLGKDLPDTPWKSDDSRENNVYSPPPDAAEEQRMRTRHDHAARALAVTLGGGEERWGWAGRTLGRPGVTGDGRRVWLRLVSAPAGKASGKTWEGATDAQQAFGDLHGHRPALLAVHDEAEDGTVHRAELSEHLDQDVISDDPVLRVPDGLPAAWWTALGSALGTVADVTTDRIAVRQEYIHRALPEFLGVPAPDAITWTTAHGDLHWANLTAPGLRILDWEGWGRAPYGYDQATLYAYSLLRPATAARVRAAFPDLDAPQTWTGQAVIAAELLQTLSRGDNHELAGPLHEWADRLRARSPR</sequence>
<feature type="region of interest" description="Disordered" evidence="1">
    <location>
        <begin position="1"/>
        <end position="41"/>
    </location>
</feature>
<feature type="compositionally biased region" description="Basic and acidic residues" evidence="1">
    <location>
        <begin position="1"/>
        <end position="24"/>
    </location>
</feature>
<name>A0A1Z2L2C3_9ACTN</name>
<dbReference type="Proteomes" id="UP000195755">
    <property type="component" value="Chromosome"/>
</dbReference>
<reference evidence="2 3" key="1">
    <citation type="submission" date="2017-06" db="EMBL/GenBank/DDBJ databases">
        <title>Streptomyces albireticuli Genome sequencing and assembly.</title>
        <authorList>
            <person name="Wang Y."/>
            <person name="Du B."/>
            <person name="Ding Y."/>
            <person name="Liu H."/>
            <person name="Hou Q."/>
            <person name="Liu K."/>
            <person name="Yao L."/>
            <person name="Wang C."/>
        </authorList>
    </citation>
    <scope>NUCLEOTIDE SEQUENCE [LARGE SCALE GENOMIC DNA]</scope>
    <source>
        <strain evidence="2 3">MDJK11</strain>
    </source>
</reference>
<gene>
    <name evidence="2" type="ORF">SMD11_2792</name>
</gene>
<organism evidence="2 3">
    <name type="scientific">Streptomyces albireticuli</name>
    <dbReference type="NCBI Taxonomy" id="1940"/>
    <lineage>
        <taxon>Bacteria</taxon>
        <taxon>Bacillati</taxon>
        <taxon>Actinomycetota</taxon>
        <taxon>Actinomycetes</taxon>
        <taxon>Kitasatosporales</taxon>
        <taxon>Streptomycetaceae</taxon>
        <taxon>Streptomyces</taxon>
    </lineage>
</organism>
<evidence type="ECO:0000313" key="3">
    <source>
        <dbReference type="Proteomes" id="UP000195755"/>
    </source>
</evidence>
<dbReference type="SUPFAM" id="SSF56112">
    <property type="entry name" value="Protein kinase-like (PK-like)"/>
    <property type="match status" value="1"/>
</dbReference>
<evidence type="ECO:0000313" key="2">
    <source>
        <dbReference type="EMBL" id="ARZ68440.1"/>
    </source>
</evidence>
<protein>
    <recommendedName>
        <fullName evidence="4">Aminoglycoside phosphotransferase</fullName>
    </recommendedName>
</protein>
<evidence type="ECO:0000256" key="1">
    <source>
        <dbReference type="SAM" id="MobiDB-lite"/>
    </source>
</evidence>
<dbReference type="KEGG" id="salj:SMD11_2792"/>
<proteinExistence type="predicted"/>
<dbReference type="EMBL" id="CP021744">
    <property type="protein sequence ID" value="ARZ68440.1"/>
    <property type="molecule type" value="Genomic_DNA"/>
</dbReference>
<dbReference type="InterPro" id="IPR011009">
    <property type="entry name" value="Kinase-like_dom_sf"/>
</dbReference>
<dbReference type="AlphaFoldDB" id="A0A1Z2L2C3"/>